<keyword evidence="2" id="KW-1185">Reference proteome</keyword>
<dbReference type="Proteomes" id="UP000289738">
    <property type="component" value="Chromosome A10"/>
</dbReference>
<sequence length="8" mass="1089">MAWYIRYS</sequence>
<evidence type="ECO:0000313" key="2">
    <source>
        <dbReference type="Proteomes" id="UP000289738"/>
    </source>
</evidence>
<evidence type="ECO:0000313" key="1">
    <source>
        <dbReference type="EMBL" id="RYR36054.1"/>
    </source>
</evidence>
<proteinExistence type="predicted"/>
<protein>
    <submittedName>
        <fullName evidence="1">Uncharacterized protein</fullName>
    </submittedName>
</protein>
<dbReference type="EMBL" id="SDMP01000010">
    <property type="protein sequence ID" value="RYR36054.1"/>
    <property type="molecule type" value="Genomic_DNA"/>
</dbReference>
<name>A0A445BBK5_ARAHY</name>
<organism evidence="1 2">
    <name type="scientific">Arachis hypogaea</name>
    <name type="common">Peanut</name>
    <dbReference type="NCBI Taxonomy" id="3818"/>
    <lineage>
        <taxon>Eukaryota</taxon>
        <taxon>Viridiplantae</taxon>
        <taxon>Streptophyta</taxon>
        <taxon>Embryophyta</taxon>
        <taxon>Tracheophyta</taxon>
        <taxon>Spermatophyta</taxon>
        <taxon>Magnoliopsida</taxon>
        <taxon>eudicotyledons</taxon>
        <taxon>Gunneridae</taxon>
        <taxon>Pentapetalae</taxon>
        <taxon>rosids</taxon>
        <taxon>fabids</taxon>
        <taxon>Fabales</taxon>
        <taxon>Fabaceae</taxon>
        <taxon>Papilionoideae</taxon>
        <taxon>50 kb inversion clade</taxon>
        <taxon>dalbergioids sensu lato</taxon>
        <taxon>Dalbergieae</taxon>
        <taxon>Pterocarpus clade</taxon>
        <taxon>Arachis</taxon>
    </lineage>
</organism>
<comment type="caution">
    <text evidence="1">The sequence shown here is derived from an EMBL/GenBank/DDBJ whole genome shotgun (WGS) entry which is preliminary data.</text>
</comment>
<gene>
    <name evidence="1" type="ORF">Ahy_A10g051108</name>
</gene>
<reference evidence="1 2" key="1">
    <citation type="submission" date="2019-01" db="EMBL/GenBank/DDBJ databases">
        <title>Sequencing of cultivated peanut Arachis hypogaea provides insights into genome evolution and oil improvement.</title>
        <authorList>
            <person name="Chen X."/>
        </authorList>
    </citation>
    <scope>NUCLEOTIDE SEQUENCE [LARGE SCALE GENOMIC DNA]</scope>
    <source>
        <strain evidence="2">cv. Fuhuasheng</strain>
        <tissue evidence="1">Leaves</tissue>
    </source>
</reference>
<accession>A0A445BBK5</accession>